<keyword evidence="1" id="KW-0472">Membrane</keyword>
<evidence type="ECO:0008006" key="5">
    <source>
        <dbReference type="Google" id="ProtNLM"/>
    </source>
</evidence>
<keyword evidence="4" id="KW-1185">Reference proteome</keyword>
<reference evidence="3 4" key="1">
    <citation type="submission" date="2018-04" db="EMBL/GenBank/DDBJ databases">
        <title>Flavobacterium sp. nov., isolated from glacier ice.</title>
        <authorList>
            <person name="Liu Q."/>
            <person name="Xin Y.-H."/>
        </authorList>
    </citation>
    <scope>NUCLEOTIDE SEQUENCE [LARGE SCALE GENOMIC DNA]</scope>
    <source>
        <strain evidence="3 4">RB1R5</strain>
    </source>
</reference>
<protein>
    <recommendedName>
        <fullName evidence="5">Signal peptidase</fullName>
    </recommendedName>
</protein>
<keyword evidence="2" id="KW-0732">Signal</keyword>
<evidence type="ECO:0000313" key="3">
    <source>
        <dbReference type="EMBL" id="PWA04572.1"/>
    </source>
</evidence>
<comment type="caution">
    <text evidence="3">The sequence shown here is derived from an EMBL/GenBank/DDBJ whole genome shotgun (WGS) entry which is preliminary data.</text>
</comment>
<evidence type="ECO:0000256" key="1">
    <source>
        <dbReference type="SAM" id="Phobius"/>
    </source>
</evidence>
<dbReference type="Proteomes" id="UP000245449">
    <property type="component" value="Unassembled WGS sequence"/>
</dbReference>
<feature type="chain" id="PRO_5015476650" description="Signal peptidase" evidence="2">
    <location>
        <begin position="18"/>
        <end position="65"/>
    </location>
</feature>
<gene>
    <name evidence="3" type="ORF">DB895_10690</name>
</gene>
<accession>A0A2U1JHG5</accession>
<feature type="transmembrane region" description="Helical" evidence="1">
    <location>
        <begin position="39"/>
        <end position="55"/>
    </location>
</feature>
<evidence type="ECO:0000313" key="4">
    <source>
        <dbReference type="Proteomes" id="UP000245449"/>
    </source>
</evidence>
<keyword evidence="1" id="KW-1133">Transmembrane helix</keyword>
<feature type="signal peptide" evidence="2">
    <location>
        <begin position="1"/>
        <end position="17"/>
    </location>
</feature>
<proteinExistence type="predicted"/>
<sequence length="65" mass="7088">MNKILSVLVFISASAYAAPKEPPPPGTPPPPGLPIDGDWLGLLIMAMLFGLYKIYEFKLKTKTPM</sequence>
<organism evidence="3 4">
    <name type="scientific">Flavobacterium psychrotolerans</name>
    <dbReference type="NCBI Taxonomy" id="2169410"/>
    <lineage>
        <taxon>Bacteria</taxon>
        <taxon>Pseudomonadati</taxon>
        <taxon>Bacteroidota</taxon>
        <taxon>Flavobacteriia</taxon>
        <taxon>Flavobacteriales</taxon>
        <taxon>Flavobacteriaceae</taxon>
        <taxon>Flavobacterium</taxon>
    </lineage>
</organism>
<evidence type="ECO:0000256" key="2">
    <source>
        <dbReference type="SAM" id="SignalP"/>
    </source>
</evidence>
<name>A0A2U1JHG5_9FLAO</name>
<dbReference type="AlphaFoldDB" id="A0A2U1JHG5"/>
<keyword evidence="1" id="KW-0812">Transmembrane</keyword>
<dbReference type="EMBL" id="QCZI01000013">
    <property type="protein sequence ID" value="PWA04572.1"/>
    <property type="molecule type" value="Genomic_DNA"/>
</dbReference>